<dbReference type="Proteomes" id="UP000278807">
    <property type="component" value="Unassembled WGS sequence"/>
</dbReference>
<proteinExistence type="inferred from homology"/>
<feature type="compositionally biased region" description="Polar residues" evidence="4">
    <location>
        <begin position="269"/>
        <end position="281"/>
    </location>
</feature>
<dbReference type="PROSITE" id="PS50061">
    <property type="entry name" value="ETS_DOMAIN_3"/>
    <property type="match status" value="1"/>
</dbReference>
<feature type="region of interest" description="Disordered" evidence="4">
    <location>
        <begin position="253"/>
        <end position="281"/>
    </location>
</feature>
<dbReference type="Pfam" id="PF00178">
    <property type="entry name" value="Ets"/>
    <property type="match status" value="1"/>
</dbReference>
<dbReference type="EMBL" id="UZAE01012667">
    <property type="protein sequence ID" value="VDO06149.1"/>
    <property type="molecule type" value="Genomic_DNA"/>
</dbReference>
<dbReference type="InterPro" id="IPR046328">
    <property type="entry name" value="ETS_fam"/>
</dbReference>
<evidence type="ECO:0000256" key="2">
    <source>
        <dbReference type="ARBA" id="ARBA00023125"/>
    </source>
</evidence>
<dbReference type="Gene3D" id="1.10.10.10">
    <property type="entry name" value="Winged helix-like DNA-binding domain superfamily/Winged helix DNA-binding domain"/>
    <property type="match status" value="1"/>
</dbReference>
<reference evidence="8" key="1">
    <citation type="submission" date="2017-02" db="UniProtKB">
        <authorList>
            <consortium name="WormBaseParasite"/>
        </authorList>
    </citation>
    <scope>IDENTIFICATION</scope>
</reference>
<dbReference type="SMART" id="SM00413">
    <property type="entry name" value="ETS"/>
    <property type="match status" value="1"/>
</dbReference>
<name>A0A0R3TQ00_RODNA</name>
<dbReference type="InterPro" id="IPR000418">
    <property type="entry name" value="Ets_dom"/>
</dbReference>
<dbReference type="PANTHER" id="PTHR11849">
    <property type="entry name" value="ETS"/>
    <property type="match status" value="1"/>
</dbReference>
<dbReference type="GO" id="GO:0000981">
    <property type="term" value="F:DNA-binding transcription factor activity, RNA polymerase II-specific"/>
    <property type="evidence" value="ECO:0007669"/>
    <property type="project" value="TreeGrafter"/>
</dbReference>
<evidence type="ECO:0000256" key="3">
    <source>
        <dbReference type="RuleBase" id="RU004019"/>
    </source>
</evidence>
<feature type="domain" description="ETS" evidence="5">
    <location>
        <begin position="322"/>
        <end position="406"/>
    </location>
</feature>
<comment type="subcellular location">
    <subcellularLocation>
        <location evidence="3">Nucleus</location>
    </subcellularLocation>
</comment>
<dbReference type="GO" id="GO:0030154">
    <property type="term" value="P:cell differentiation"/>
    <property type="evidence" value="ECO:0007669"/>
    <property type="project" value="TreeGrafter"/>
</dbReference>
<dbReference type="WBParaSite" id="HNAJ_0000958801-mRNA-1">
    <property type="protein sequence ID" value="HNAJ_0000958801-mRNA-1"/>
    <property type="gene ID" value="HNAJ_0000958801"/>
</dbReference>
<reference evidence="6 7" key="2">
    <citation type="submission" date="2018-11" db="EMBL/GenBank/DDBJ databases">
        <authorList>
            <consortium name="Pathogen Informatics"/>
        </authorList>
    </citation>
    <scope>NUCLEOTIDE SEQUENCE [LARGE SCALE GENOMIC DNA]</scope>
</reference>
<evidence type="ECO:0000256" key="4">
    <source>
        <dbReference type="SAM" id="MobiDB-lite"/>
    </source>
</evidence>
<keyword evidence="2 3" id="KW-0238">DNA-binding</keyword>
<keyword evidence="7" id="KW-1185">Reference proteome</keyword>
<accession>A0A0R3TQ00</accession>
<evidence type="ECO:0000313" key="7">
    <source>
        <dbReference type="Proteomes" id="UP000278807"/>
    </source>
</evidence>
<keyword evidence="3" id="KW-0539">Nucleus</keyword>
<dbReference type="SUPFAM" id="SSF46785">
    <property type="entry name" value="Winged helix' DNA-binding domain"/>
    <property type="match status" value="1"/>
</dbReference>
<dbReference type="InterPro" id="IPR036390">
    <property type="entry name" value="WH_DNA-bd_sf"/>
</dbReference>
<dbReference type="PANTHER" id="PTHR11849:SF191">
    <property type="entry name" value="ECDYSONE-INDUCED PROTEIN 74EF ISOFORM B"/>
    <property type="match status" value="1"/>
</dbReference>
<dbReference type="GO" id="GO:0005634">
    <property type="term" value="C:nucleus"/>
    <property type="evidence" value="ECO:0007669"/>
    <property type="project" value="UniProtKB-SubCell"/>
</dbReference>
<dbReference type="InterPro" id="IPR036388">
    <property type="entry name" value="WH-like_DNA-bd_sf"/>
</dbReference>
<evidence type="ECO:0000256" key="1">
    <source>
        <dbReference type="ARBA" id="ARBA00005562"/>
    </source>
</evidence>
<evidence type="ECO:0000313" key="8">
    <source>
        <dbReference type="WBParaSite" id="HNAJ_0000958801-mRNA-1"/>
    </source>
</evidence>
<evidence type="ECO:0000313" key="6">
    <source>
        <dbReference type="EMBL" id="VDO06149.1"/>
    </source>
</evidence>
<dbReference type="AlphaFoldDB" id="A0A0R3TQ00"/>
<evidence type="ECO:0000259" key="5">
    <source>
        <dbReference type="PROSITE" id="PS50061"/>
    </source>
</evidence>
<gene>
    <name evidence="6" type="ORF">HNAJ_LOCUS9583</name>
</gene>
<dbReference type="STRING" id="102285.A0A0R3TQ00"/>
<dbReference type="PRINTS" id="PR00454">
    <property type="entry name" value="ETSDOMAIN"/>
</dbReference>
<protein>
    <submittedName>
        <fullName evidence="8">ETS domain-containing protein</fullName>
    </submittedName>
</protein>
<comment type="similarity">
    <text evidence="1 3">Belongs to the ETS family.</text>
</comment>
<organism evidence="8">
    <name type="scientific">Rodentolepis nana</name>
    <name type="common">Dwarf tapeworm</name>
    <name type="synonym">Hymenolepis nana</name>
    <dbReference type="NCBI Taxonomy" id="102285"/>
    <lineage>
        <taxon>Eukaryota</taxon>
        <taxon>Metazoa</taxon>
        <taxon>Spiralia</taxon>
        <taxon>Lophotrochozoa</taxon>
        <taxon>Platyhelminthes</taxon>
        <taxon>Cestoda</taxon>
        <taxon>Eucestoda</taxon>
        <taxon>Cyclophyllidea</taxon>
        <taxon>Hymenolepididae</taxon>
        <taxon>Rodentolepis</taxon>
    </lineage>
</organism>
<sequence>MTEIGFSVCGGSGGGFSPTGMESLLDSFWLDAPNFLEPPQLNFSDLKPISPGSTKSTSSLDSIFNGVNNTPPSSPWTNEMVKDDLLQNTTSPLEKDIDLGNSINEFWEENIGSGCPSPATQSQIKKSAIIETDLLQEFGDSGDNSTVNMLEEQLASADNAWTVALELPNLAVEEVSDLLTETQKSTISPLPRQRRKKSKRRVWKKTINYISSDSEATETGSEWEEIECEHSPNRTRMFIAGHMEIVEDLATSYDVDEPRSSPAKRRKNLTSPSSFQTSTRHYSSSINYNEPWWPQRSGSIQQRLNSRDLDGCGSVGRSRRQMELWEFILRSLDAQQVNGSTKSAFKWVDRSLGIFRVTDTQKAAKEWGSYRGNVRMDYEKMARAMRFYYKESVLRKAHKQLHFQFSMPFVVWSKRHHSLENTPKTSTNSTS</sequence>
<dbReference type="GO" id="GO:0043565">
    <property type="term" value="F:sequence-specific DNA binding"/>
    <property type="evidence" value="ECO:0007669"/>
    <property type="project" value="InterPro"/>
</dbReference>
<dbReference type="OrthoDB" id="5961210at2759"/>